<accession>A0AA92W548</accession>
<dbReference type="PANTHER" id="PTHR43581:SF2">
    <property type="entry name" value="EXCINUCLEASE ATPASE SUBUNIT"/>
    <property type="match status" value="1"/>
</dbReference>
<sequence>MIKSINVENLYGLYSYQIDFKKTSKVTILTGPNGYGKTTILKIIHNLLTCNLWYFNILVFSKIQVVFEDECSIVISKIMASDKDDIHNFETQTVCFKFCQVNESKTVSKESIFTLSANYLMRTARHSSVGYRTMDMMKGLDIEDYLTRNYRFEDDSALPEDSKTMTSYLLSYNNLYVKEQRIQYEVLDVQRYGRHLINRYNVDKIVDDIKRLFAEYQDKYVKKCQEIDSHFVEKLLRNDSVDLNEERYNEIALQIKQILDFYHEYGIAEDLKVDYTYNENFKVALFLYLQGIYDKLRVYHLLFLKMMMFVKMIDNKMLSKKTIKLNAKDGLRILDDTNYEVPLRKLSSGEQNLIILYFYLIFKTYKGTIVCLDEPENSMHVAWQKSMLEDFKNIAKEFGIQLIFASHSIDFVNDDWDDCVDLYRSLKNHE</sequence>
<dbReference type="InterPro" id="IPR027417">
    <property type="entry name" value="P-loop_NTPase"/>
</dbReference>
<dbReference type="Gene3D" id="3.40.50.300">
    <property type="entry name" value="P-loop containing nucleotide triphosphate hydrolases"/>
    <property type="match status" value="1"/>
</dbReference>
<gene>
    <name evidence="2" type="ORF">DWV76_15575</name>
</gene>
<dbReference type="EMBL" id="QSAG01000054">
    <property type="protein sequence ID" value="RGW39560.1"/>
    <property type="molecule type" value="Genomic_DNA"/>
</dbReference>
<dbReference type="InterPro" id="IPR051396">
    <property type="entry name" value="Bact_Antivir_Def_Nuclease"/>
</dbReference>
<organism evidence="2 3">
    <name type="scientific">Segatella copri</name>
    <dbReference type="NCBI Taxonomy" id="165179"/>
    <lineage>
        <taxon>Bacteria</taxon>
        <taxon>Pseudomonadati</taxon>
        <taxon>Bacteroidota</taxon>
        <taxon>Bacteroidia</taxon>
        <taxon>Bacteroidales</taxon>
        <taxon>Prevotellaceae</taxon>
        <taxon>Segatella</taxon>
    </lineage>
</organism>
<proteinExistence type="predicted"/>
<protein>
    <recommendedName>
        <fullName evidence="1">Endonuclease GajA/Old nuclease/RecF-like AAA domain-containing protein</fullName>
    </recommendedName>
</protein>
<comment type="caution">
    <text evidence="2">The sequence shown here is derived from an EMBL/GenBank/DDBJ whole genome shotgun (WGS) entry which is preliminary data.</text>
</comment>
<evidence type="ECO:0000313" key="2">
    <source>
        <dbReference type="EMBL" id="RGW39560.1"/>
    </source>
</evidence>
<dbReference type="Pfam" id="PF13175">
    <property type="entry name" value="AAA_15"/>
    <property type="match status" value="1"/>
</dbReference>
<evidence type="ECO:0000259" key="1">
    <source>
        <dbReference type="Pfam" id="PF13175"/>
    </source>
</evidence>
<name>A0AA92W548_9BACT</name>
<feature type="domain" description="Endonuclease GajA/Old nuclease/RecF-like AAA" evidence="1">
    <location>
        <begin position="1"/>
        <end position="411"/>
    </location>
</feature>
<dbReference type="InterPro" id="IPR041685">
    <property type="entry name" value="AAA_GajA/Old/RecF-like"/>
</dbReference>
<evidence type="ECO:0000313" key="3">
    <source>
        <dbReference type="Proteomes" id="UP000283785"/>
    </source>
</evidence>
<reference evidence="2 3" key="1">
    <citation type="submission" date="2018-08" db="EMBL/GenBank/DDBJ databases">
        <title>A genome reference for cultivated species of the human gut microbiota.</title>
        <authorList>
            <person name="Zou Y."/>
            <person name="Xue W."/>
            <person name="Luo G."/>
        </authorList>
    </citation>
    <scope>NUCLEOTIDE SEQUENCE [LARGE SCALE GENOMIC DNA]</scope>
    <source>
        <strain evidence="2 3">AF12-50</strain>
    </source>
</reference>
<dbReference type="PANTHER" id="PTHR43581">
    <property type="entry name" value="ATP/GTP PHOSPHATASE"/>
    <property type="match status" value="1"/>
</dbReference>
<dbReference type="AlphaFoldDB" id="A0AA92W548"/>
<dbReference type="SUPFAM" id="SSF52540">
    <property type="entry name" value="P-loop containing nucleoside triphosphate hydrolases"/>
    <property type="match status" value="1"/>
</dbReference>
<dbReference type="Proteomes" id="UP000283785">
    <property type="component" value="Unassembled WGS sequence"/>
</dbReference>
<dbReference type="RefSeq" id="WP_118066802.1">
    <property type="nucleotide sequence ID" value="NZ_QSAG01000054.1"/>
</dbReference>
<dbReference type="SUPFAM" id="SSF53795">
    <property type="entry name" value="PEP carboxykinase-like"/>
    <property type="match status" value="1"/>
</dbReference>